<proteinExistence type="inferred from homology"/>
<evidence type="ECO:0000256" key="1">
    <source>
        <dbReference type="ARBA" id="ARBA00010688"/>
    </source>
</evidence>
<keyword evidence="6" id="KW-1185">Reference proteome</keyword>
<sequence length="379" mass="40312">MSTPSATPAGPSDTGLAVRPAADCRYDVVSLGEVMLRLDPGEGRIRTARSFRAWEGGGEYNVARGLRRAFGMRGAIVTALADNEIGRLVEDLMLTGGLDTQFVRWVPYDGIGRGVRNGLNFTERGFGVRGAVGVSDRGHTAASQLAPGDVDWDHLFGELGVRWLHTGGIFAALSETAAETVIEAVTAAKRHGTVVSYDLNYRPSLWKAIGGKAKAQEVNREIARHIDVMIGNEEDFTASLGFEVEGVDEHLSDLEASTFGAMIEKAVADFPNFRVVATTMRGVHTATINDWGAVAWSRPTGLVEATHRPRLEILDRVGGGDSFASGLVYGLLEGESLQTAVEYGAAHGALAMTTPGDTTMVTKAEVLKLAGGGSARVDR</sequence>
<reference evidence="5 6" key="1">
    <citation type="submission" date="2016-10" db="EMBL/GenBank/DDBJ databases">
        <authorList>
            <person name="de Groot N.N."/>
        </authorList>
    </citation>
    <scope>NUCLEOTIDE SEQUENCE [LARGE SCALE GENOMIC DNA]</scope>
    <source>
        <strain evidence="5 6">CGMCC 4.6945</strain>
    </source>
</reference>
<evidence type="ECO:0000256" key="2">
    <source>
        <dbReference type="ARBA" id="ARBA00022679"/>
    </source>
</evidence>
<dbReference type="Pfam" id="PF00294">
    <property type="entry name" value="PfkB"/>
    <property type="match status" value="1"/>
</dbReference>
<evidence type="ECO:0000259" key="4">
    <source>
        <dbReference type="Pfam" id="PF00294"/>
    </source>
</evidence>
<dbReference type="AlphaFoldDB" id="A0A1I0Y117"/>
<dbReference type="InterPro" id="IPR052700">
    <property type="entry name" value="Carb_kinase_PfkB-like"/>
</dbReference>
<dbReference type="OrthoDB" id="9808601at2"/>
<dbReference type="Proteomes" id="UP000199012">
    <property type="component" value="Unassembled WGS sequence"/>
</dbReference>
<keyword evidence="2" id="KW-0808">Transferase</keyword>
<dbReference type="PANTHER" id="PTHR43320">
    <property type="entry name" value="SUGAR KINASE"/>
    <property type="match status" value="1"/>
</dbReference>
<comment type="similarity">
    <text evidence="1">Belongs to the carbohydrate kinase PfkB family.</text>
</comment>
<dbReference type="EMBL" id="FOKA01000006">
    <property type="protein sequence ID" value="SFB06316.1"/>
    <property type="molecule type" value="Genomic_DNA"/>
</dbReference>
<dbReference type="CDD" id="cd01166">
    <property type="entry name" value="KdgK"/>
    <property type="match status" value="1"/>
</dbReference>
<name>A0A1I0Y117_9CELL</name>
<dbReference type="STRING" id="988821.SAMN05421867_10680"/>
<accession>A0A1I0Y117</accession>
<dbReference type="PANTHER" id="PTHR43320:SF2">
    <property type="entry name" value="2-DEHYDRO-3-DEOXYGLUCONOKINASE_2-DEHYDRO-3-DEOXYGALACTONOKINASE"/>
    <property type="match status" value="1"/>
</dbReference>
<evidence type="ECO:0000313" key="6">
    <source>
        <dbReference type="Proteomes" id="UP000199012"/>
    </source>
</evidence>
<organism evidence="5 6">
    <name type="scientific">Cellulomonas marina</name>
    <dbReference type="NCBI Taxonomy" id="988821"/>
    <lineage>
        <taxon>Bacteria</taxon>
        <taxon>Bacillati</taxon>
        <taxon>Actinomycetota</taxon>
        <taxon>Actinomycetes</taxon>
        <taxon>Micrococcales</taxon>
        <taxon>Cellulomonadaceae</taxon>
        <taxon>Cellulomonas</taxon>
    </lineage>
</organism>
<gene>
    <name evidence="5" type="ORF">SAMN05421867_10680</name>
</gene>
<dbReference type="RefSeq" id="WP_090032267.1">
    <property type="nucleotide sequence ID" value="NZ_BONM01000006.1"/>
</dbReference>
<protein>
    <submittedName>
        <fullName evidence="5">2-dehydro-3-deoxygluconokinase</fullName>
    </submittedName>
</protein>
<feature type="domain" description="Carbohydrate kinase PfkB" evidence="4">
    <location>
        <begin position="27"/>
        <end position="361"/>
    </location>
</feature>
<dbReference type="Gene3D" id="3.40.1190.20">
    <property type="match status" value="1"/>
</dbReference>
<dbReference type="SUPFAM" id="SSF53613">
    <property type="entry name" value="Ribokinase-like"/>
    <property type="match status" value="1"/>
</dbReference>
<keyword evidence="3 5" id="KW-0418">Kinase</keyword>
<dbReference type="InterPro" id="IPR011611">
    <property type="entry name" value="PfkB_dom"/>
</dbReference>
<dbReference type="InterPro" id="IPR029056">
    <property type="entry name" value="Ribokinase-like"/>
</dbReference>
<dbReference type="GO" id="GO:0016301">
    <property type="term" value="F:kinase activity"/>
    <property type="evidence" value="ECO:0007669"/>
    <property type="project" value="UniProtKB-KW"/>
</dbReference>
<evidence type="ECO:0000313" key="5">
    <source>
        <dbReference type="EMBL" id="SFB06316.1"/>
    </source>
</evidence>
<evidence type="ECO:0000256" key="3">
    <source>
        <dbReference type="ARBA" id="ARBA00022777"/>
    </source>
</evidence>